<keyword evidence="6" id="KW-0902">Two-component regulatory system</keyword>
<keyword evidence="3" id="KW-0597">Phosphoprotein</keyword>
<dbReference type="AlphaFoldDB" id="A0A081BXA4"/>
<evidence type="ECO:0000313" key="9">
    <source>
        <dbReference type="Proteomes" id="UP000030661"/>
    </source>
</evidence>
<dbReference type="GO" id="GO:0000155">
    <property type="term" value="F:phosphorelay sensor kinase activity"/>
    <property type="evidence" value="ECO:0007669"/>
    <property type="project" value="TreeGrafter"/>
</dbReference>
<evidence type="ECO:0000256" key="3">
    <source>
        <dbReference type="ARBA" id="ARBA00022553"/>
    </source>
</evidence>
<dbReference type="EMBL" id="DF820465">
    <property type="protein sequence ID" value="GAK56959.1"/>
    <property type="molecule type" value="Genomic_DNA"/>
</dbReference>
<organism evidence="8">
    <name type="scientific">Vecturithrix granuli</name>
    <dbReference type="NCBI Taxonomy" id="1499967"/>
    <lineage>
        <taxon>Bacteria</taxon>
        <taxon>Candidatus Moduliflexota</taxon>
        <taxon>Candidatus Vecturitrichia</taxon>
        <taxon>Candidatus Vecturitrichales</taxon>
        <taxon>Candidatus Vecturitrichaceae</taxon>
        <taxon>Candidatus Vecturithrix</taxon>
    </lineage>
</organism>
<dbReference type="InterPro" id="IPR036890">
    <property type="entry name" value="HATPase_C_sf"/>
</dbReference>
<proteinExistence type="predicted"/>
<dbReference type="PRINTS" id="PR00344">
    <property type="entry name" value="BCTRLSENSOR"/>
</dbReference>
<dbReference type="Gene3D" id="3.30.565.10">
    <property type="entry name" value="Histidine kinase-like ATPase, C-terminal domain"/>
    <property type="match status" value="1"/>
</dbReference>
<dbReference type="GO" id="GO:0004721">
    <property type="term" value="F:phosphoprotein phosphatase activity"/>
    <property type="evidence" value="ECO:0007669"/>
    <property type="project" value="TreeGrafter"/>
</dbReference>
<keyword evidence="4" id="KW-0808">Transferase</keyword>
<dbReference type="EC" id="2.7.13.3" evidence="2"/>
<feature type="domain" description="Histidine kinase" evidence="7">
    <location>
        <begin position="1"/>
        <end position="106"/>
    </location>
</feature>
<name>A0A081BXA4_VECG1</name>
<evidence type="ECO:0000256" key="2">
    <source>
        <dbReference type="ARBA" id="ARBA00012438"/>
    </source>
</evidence>
<dbReference type="Pfam" id="PF02518">
    <property type="entry name" value="HATPase_c"/>
    <property type="match status" value="1"/>
</dbReference>
<gene>
    <name evidence="8" type="ORF">U27_03923</name>
</gene>
<evidence type="ECO:0000256" key="1">
    <source>
        <dbReference type="ARBA" id="ARBA00000085"/>
    </source>
</evidence>
<protein>
    <recommendedName>
        <fullName evidence="2">histidine kinase</fullName>
        <ecNumber evidence="2">2.7.13.3</ecNumber>
    </recommendedName>
</protein>
<dbReference type="InterPro" id="IPR004358">
    <property type="entry name" value="Sig_transdc_His_kin-like_C"/>
</dbReference>
<dbReference type="HOGENOM" id="CLU_125323_0_0_0"/>
<dbReference type="PANTHER" id="PTHR45453">
    <property type="entry name" value="PHOSPHATE REGULON SENSOR PROTEIN PHOR"/>
    <property type="match status" value="1"/>
</dbReference>
<keyword evidence="9" id="KW-1185">Reference proteome</keyword>
<keyword evidence="5 8" id="KW-0418">Kinase</keyword>
<comment type="catalytic activity">
    <reaction evidence="1">
        <text>ATP + protein L-histidine = ADP + protein N-phospho-L-histidine.</text>
        <dbReference type="EC" id="2.7.13.3"/>
    </reaction>
</comment>
<sequence>MKELSLHILDIVQNSTRAQATEVAIEIIEDFRQNLLKIVIKDNGTGIKKEALSTITNPFSTSRTTRRVGLGLSLLKAAAEQCRGEMTIESEEGKGTTVTAAFEHDHIDRVPLGDIVSTLIGIMIGNPDVDVYYRHCVNDKVFEIHTKAIKEELGDVPISDVAVMNFLSEYIQSQIDALYNELS</sequence>
<dbReference type="Proteomes" id="UP000030661">
    <property type="component" value="Unassembled WGS sequence"/>
</dbReference>
<evidence type="ECO:0000256" key="6">
    <source>
        <dbReference type="ARBA" id="ARBA00023012"/>
    </source>
</evidence>
<evidence type="ECO:0000313" key="8">
    <source>
        <dbReference type="EMBL" id="GAK56959.1"/>
    </source>
</evidence>
<dbReference type="PROSITE" id="PS50109">
    <property type="entry name" value="HIS_KIN"/>
    <property type="match status" value="1"/>
</dbReference>
<dbReference type="STRING" id="1499967.U27_03923"/>
<dbReference type="GO" id="GO:0016036">
    <property type="term" value="P:cellular response to phosphate starvation"/>
    <property type="evidence" value="ECO:0007669"/>
    <property type="project" value="TreeGrafter"/>
</dbReference>
<reference evidence="8" key="1">
    <citation type="journal article" date="2015" name="PeerJ">
        <title>First genomic representation of candidate bacterial phylum KSB3 points to enhanced environmental sensing as a trigger of wastewater bulking.</title>
        <authorList>
            <person name="Sekiguchi Y."/>
            <person name="Ohashi A."/>
            <person name="Parks D.H."/>
            <person name="Yamauchi T."/>
            <person name="Tyson G.W."/>
            <person name="Hugenholtz P."/>
        </authorList>
    </citation>
    <scope>NUCLEOTIDE SEQUENCE [LARGE SCALE GENOMIC DNA]</scope>
</reference>
<dbReference type="InterPro" id="IPR005467">
    <property type="entry name" value="His_kinase_dom"/>
</dbReference>
<accession>A0A081BXA4</accession>
<evidence type="ECO:0000256" key="4">
    <source>
        <dbReference type="ARBA" id="ARBA00022679"/>
    </source>
</evidence>
<evidence type="ECO:0000256" key="5">
    <source>
        <dbReference type="ARBA" id="ARBA00022777"/>
    </source>
</evidence>
<dbReference type="SUPFAM" id="SSF55874">
    <property type="entry name" value="ATPase domain of HSP90 chaperone/DNA topoisomerase II/histidine kinase"/>
    <property type="match status" value="1"/>
</dbReference>
<dbReference type="InterPro" id="IPR050351">
    <property type="entry name" value="BphY/WalK/GraS-like"/>
</dbReference>
<dbReference type="SMART" id="SM00387">
    <property type="entry name" value="HATPase_c"/>
    <property type="match status" value="1"/>
</dbReference>
<dbReference type="GO" id="GO:0005886">
    <property type="term" value="C:plasma membrane"/>
    <property type="evidence" value="ECO:0007669"/>
    <property type="project" value="TreeGrafter"/>
</dbReference>
<dbReference type="eggNOG" id="COG2205">
    <property type="taxonomic scope" value="Bacteria"/>
</dbReference>
<evidence type="ECO:0000259" key="7">
    <source>
        <dbReference type="PROSITE" id="PS50109"/>
    </source>
</evidence>
<dbReference type="PANTHER" id="PTHR45453:SF1">
    <property type="entry name" value="PHOSPHATE REGULON SENSOR PROTEIN PHOR"/>
    <property type="match status" value="1"/>
</dbReference>
<dbReference type="InterPro" id="IPR003594">
    <property type="entry name" value="HATPase_dom"/>
</dbReference>